<dbReference type="Pfam" id="PF00188">
    <property type="entry name" value="CAP"/>
    <property type="match status" value="1"/>
</dbReference>
<dbReference type="PANTHER" id="PTHR10334">
    <property type="entry name" value="CYSTEINE-RICH SECRETORY PROTEIN-RELATED"/>
    <property type="match status" value="1"/>
</dbReference>
<dbReference type="OrthoDB" id="43654at2759"/>
<feature type="signal peptide" evidence="1">
    <location>
        <begin position="1"/>
        <end position="19"/>
    </location>
</feature>
<organism evidence="3 4">
    <name type="scientific">Colletotrichum chlorophyti</name>
    <dbReference type="NCBI Taxonomy" id="708187"/>
    <lineage>
        <taxon>Eukaryota</taxon>
        <taxon>Fungi</taxon>
        <taxon>Dikarya</taxon>
        <taxon>Ascomycota</taxon>
        <taxon>Pezizomycotina</taxon>
        <taxon>Sordariomycetes</taxon>
        <taxon>Hypocreomycetidae</taxon>
        <taxon>Glomerellales</taxon>
        <taxon>Glomerellaceae</taxon>
        <taxon>Colletotrichum</taxon>
    </lineage>
</organism>
<dbReference type="STRING" id="708187.A0A1Q8S934"/>
<accession>A0A1Q8S934</accession>
<feature type="chain" id="PRO_5012389801" evidence="1">
    <location>
        <begin position="20"/>
        <end position="214"/>
    </location>
</feature>
<dbReference type="AlphaFoldDB" id="A0A1Q8S934"/>
<dbReference type="PRINTS" id="PR00837">
    <property type="entry name" value="V5TPXLIKE"/>
</dbReference>
<keyword evidence="1" id="KW-0732">Signal</keyword>
<dbReference type="InterPro" id="IPR034113">
    <property type="entry name" value="SCP_GAPR1-like"/>
</dbReference>
<evidence type="ECO:0000313" key="4">
    <source>
        <dbReference type="Proteomes" id="UP000186583"/>
    </source>
</evidence>
<gene>
    <name evidence="3" type="primary">Ectin</name>
    <name evidence="3" type="ORF">CCHL11_02505</name>
</gene>
<dbReference type="InterPro" id="IPR002413">
    <property type="entry name" value="V5_allergen-like"/>
</dbReference>
<dbReference type="Proteomes" id="UP000186583">
    <property type="component" value="Unassembled WGS sequence"/>
</dbReference>
<dbReference type="SUPFAM" id="SSF55797">
    <property type="entry name" value="PR-1-like"/>
    <property type="match status" value="1"/>
</dbReference>
<protein>
    <submittedName>
        <fullName evidence="3">Ectin</fullName>
    </submittedName>
</protein>
<dbReference type="InterPro" id="IPR014044">
    <property type="entry name" value="CAP_dom"/>
</dbReference>
<dbReference type="InterPro" id="IPR001283">
    <property type="entry name" value="CRISP-related"/>
</dbReference>
<dbReference type="Gene3D" id="3.40.33.10">
    <property type="entry name" value="CAP"/>
    <property type="match status" value="1"/>
</dbReference>
<comment type="caution">
    <text evidence="3">The sequence shown here is derived from an EMBL/GenBank/DDBJ whole genome shotgun (WGS) entry which is preliminary data.</text>
</comment>
<evidence type="ECO:0000313" key="3">
    <source>
        <dbReference type="EMBL" id="OLN97963.1"/>
    </source>
</evidence>
<dbReference type="SMART" id="SM00198">
    <property type="entry name" value="SCP"/>
    <property type="match status" value="1"/>
</dbReference>
<evidence type="ECO:0000256" key="1">
    <source>
        <dbReference type="SAM" id="SignalP"/>
    </source>
</evidence>
<proteinExistence type="predicted"/>
<dbReference type="CDD" id="cd05382">
    <property type="entry name" value="CAP_GAPR1-like"/>
    <property type="match status" value="1"/>
</dbReference>
<feature type="domain" description="SCP" evidence="2">
    <location>
        <begin position="80"/>
        <end position="214"/>
    </location>
</feature>
<keyword evidence="4" id="KW-1185">Reference proteome</keyword>
<sequence length="214" mass="23186">MRFSASVVSALTILGSVLGVNGIEERNGQLGRLLPSKINGKAGVPFVRARTTSSREVDHLYHFVQKDYLDHFADVGGLTPDQQNALDLHNAARAAVGSPPLTWDKDLTASAQVWANHLTTVGGLQHDPNPGNQGENLAARWGGDNVFYASGVQLWLNEKPLYDNQPIRVDGSPNYRDYGHYTQAVWNTTTKVGMAIATSNGATYLVARYSPPGN</sequence>
<reference evidence="3 4" key="1">
    <citation type="submission" date="2016-11" db="EMBL/GenBank/DDBJ databases">
        <title>Draft Genome Assembly of Colletotrichum chlorophyti a pathogen of herbaceous plants.</title>
        <authorList>
            <person name="Gan P."/>
            <person name="Narusaka M."/>
            <person name="Tsushima A."/>
            <person name="Narusaka Y."/>
            <person name="Takano Y."/>
            <person name="Shirasu K."/>
        </authorList>
    </citation>
    <scope>NUCLEOTIDE SEQUENCE [LARGE SCALE GENOMIC DNA]</scope>
    <source>
        <strain evidence="3 4">NTL11</strain>
    </source>
</reference>
<dbReference type="PRINTS" id="PR00838">
    <property type="entry name" value="V5ALLERGEN"/>
</dbReference>
<dbReference type="EMBL" id="MPGH01000002">
    <property type="protein sequence ID" value="OLN97963.1"/>
    <property type="molecule type" value="Genomic_DNA"/>
</dbReference>
<evidence type="ECO:0000259" key="2">
    <source>
        <dbReference type="SMART" id="SM00198"/>
    </source>
</evidence>
<dbReference type="InterPro" id="IPR035940">
    <property type="entry name" value="CAP_sf"/>
</dbReference>
<name>A0A1Q8S934_9PEZI</name>